<dbReference type="EMBL" id="WTUW01000001">
    <property type="protein sequence ID" value="MZR29718.1"/>
    <property type="molecule type" value="Genomic_DNA"/>
</dbReference>
<keyword evidence="3" id="KW-1185">Reference proteome</keyword>
<feature type="region of interest" description="Disordered" evidence="1">
    <location>
        <begin position="55"/>
        <end position="75"/>
    </location>
</feature>
<accession>A0A6L8W3X0</accession>
<protein>
    <submittedName>
        <fullName evidence="2">Uncharacterized protein</fullName>
    </submittedName>
</protein>
<comment type="caution">
    <text evidence="2">The sequence shown here is derived from an EMBL/GenBank/DDBJ whole genome shotgun (WGS) entry which is preliminary data.</text>
</comment>
<dbReference type="Proteomes" id="UP000476030">
    <property type="component" value="Unassembled WGS sequence"/>
</dbReference>
<organism evidence="2 3">
    <name type="scientific">Sneathiella litorea</name>
    <dbReference type="NCBI Taxonomy" id="2606216"/>
    <lineage>
        <taxon>Bacteria</taxon>
        <taxon>Pseudomonadati</taxon>
        <taxon>Pseudomonadota</taxon>
        <taxon>Alphaproteobacteria</taxon>
        <taxon>Sneathiellales</taxon>
        <taxon>Sneathiellaceae</taxon>
        <taxon>Sneathiella</taxon>
    </lineage>
</organism>
<feature type="compositionally biased region" description="Basic and acidic residues" evidence="1">
    <location>
        <begin position="61"/>
        <end position="75"/>
    </location>
</feature>
<reference evidence="2 3" key="1">
    <citation type="submission" date="2019-12" db="EMBL/GenBank/DDBJ databases">
        <title>Snethiella sp. nov. sp. isolated from sea sand.</title>
        <authorList>
            <person name="Kim J."/>
            <person name="Jeong S.E."/>
            <person name="Jung H.S."/>
            <person name="Jeon C.O."/>
        </authorList>
    </citation>
    <scope>NUCLEOTIDE SEQUENCE [LARGE SCALE GENOMIC DNA]</scope>
    <source>
        <strain evidence="2 3">DP05</strain>
    </source>
</reference>
<dbReference type="AlphaFoldDB" id="A0A6L8W3X0"/>
<evidence type="ECO:0000256" key="1">
    <source>
        <dbReference type="SAM" id="MobiDB-lite"/>
    </source>
</evidence>
<evidence type="ECO:0000313" key="2">
    <source>
        <dbReference type="EMBL" id="MZR29718.1"/>
    </source>
</evidence>
<gene>
    <name evidence="2" type="ORF">GQE98_03625</name>
</gene>
<evidence type="ECO:0000313" key="3">
    <source>
        <dbReference type="Proteomes" id="UP000476030"/>
    </source>
</evidence>
<sequence length="182" mass="20201">MPEGNLMGGMSRSGRRPGLFRGLAALAASLFLITSCVMPPPAPPLHEALLQETGYQLGGKGPEDGRGRPECAAESRYDGPDGPLLLLICVAPLDGHDSRIRYRVSYTPPEAGHRIWKIDASIPDATTQDLDILNSLDMKYGPGRKLTATQTWRWHLETAYLEVREDQYGVHFMLWDRSLRQS</sequence>
<proteinExistence type="predicted"/>
<name>A0A6L8W3X0_9PROT</name>